<proteinExistence type="predicted"/>
<name>A0A0F9KXD2_9ZZZZ</name>
<protein>
    <submittedName>
        <fullName evidence="1">Uncharacterized protein</fullName>
    </submittedName>
</protein>
<organism evidence="1">
    <name type="scientific">marine sediment metagenome</name>
    <dbReference type="NCBI Taxonomy" id="412755"/>
    <lineage>
        <taxon>unclassified sequences</taxon>
        <taxon>metagenomes</taxon>
        <taxon>ecological metagenomes</taxon>
    </lineage>
</organism>
<comment type="caution">
    <text evidence="1">The sequence shown here is derived from an EMBL/GenBank/DDBJ whole genome shotgun (WGS) entry which is preliminary data.</text>
</comment>
<reference evidence="1" key="1">
    <citation type="journal article" date="2015" name="Nature">
        <title>Complex archaea that bridge the gap between prokaryotes and eukaryotes.</title>
        <authorList>
            <person name="Spang A."/>
            <person name="Saw J.H."/>
            <person name="Jorgensen S.L."/>
            <person name="Zaremba-Niedzwiedzka K."/>
            <person name="Martijn J."/>
            <person name="Lind A.E."/>
            <person name="van Eijk R."/>
            <person name="Schleper C."/>
            <person name="Guy L."/>
            <person name="Ettema T.J."/>
        </authorList>
    </citation>
    <scope>NUCLEOTIDE SEQUENCE</scope>
</reference>
<accession>A0A0F9KXD2</accession>
<dbReference type="EMBL" id="LAZR01007170">
    <property type="protein sequence ID" value="KKM86989.1"/>
    <property type="molecule type" value="Genomic_DNA"/>
</dbReference>
<sequence length="279" mass="30457">MAVKKIATIKRWTGLSTDTKPTAAASTGVPVGSTFYEYDTNLTYKTYDGTNWAKYKYELGQLNQAVNKDMPWLTEFWGTEQLVAAIWESTIDGAGTEAFGTDGGYMYYDIDTDAVGDNDVFINSLYRWQIRPGVYGDSNSMLERFTLEFEMQFVTAVASHDNTHFFAGLTSAKTNDITQANLIGFNLVADALKGKTDKGGTEQTTDAITATLTNWNKYKIEVGNASVTFSLNGSAETALTTAAAQPDVAMYLVLGTRAEAGVAVGLNIGSIRTWYDETI</sequence>
<evidence type="ECO:0000313" key="1">
    <source>
        <dbReference type="EMBL" id="KKM86989.1"/>
    </source>
</evidence>
<gene>
    <name evidence="1" type="ORF">LCGC14_1273410</name>
</gene>
<dbReference type="AlphaFoldDB" id="A0A0F9KXD2"/>